<dbReference type="InterPro" id="IPR036875">
    <property type="entry name" value="Znf_CCHC_sf"/>
</dbReference>
<dbReference type="PROSITE" id="PS51999">
    <property type="entry name" value="ZF_GRF"/>
    <property type="match status" value="1"/>
</dbReference>
<gene>
    <name evidence="8" type="ORF">DCAR_0313306</name>
</gene>
<protein>
    <recommendedName>
        <fullName evidence="10">CCHC-type domain-containing protein</fullName>
    </recommendedName>
</protein>
<feature type="domain" description="GRF-type" evidence="7">
    <location>
        <begin position="88"/>
        <end position="126"/>
    </location>
</feature>
<proteinExistence type="predicted"/>
<dbReference type="PROSITE" id="PS50158">
    <property type="entry name" value="ZF_CCHC"/>
    <property type="match status" value="1"/>
</dbReference>
<evidence type="ECO:0000259" key="7">
    <source>
        <dbReference type="PROSITE" id="PS51999"/>
    </source>
</evidence>
<evidence type="ECO:0000256" key="4">
    <source>
        <dbReference type="PROSITE-ProRule" id="PRU00047"/>
    </source>
</evidence>
<dbReference type="SUPFAM" id="SSF57756">
    <property type="entry name" value="Retrovirus zinc finger-like domains"/>
    <property type="match status" value="1"/>
</dbReference>
<dbReference type="InterPro" id="IPR001878">
    <property type="entry name" value="Znf_CCHC"/>
</dbReference>
<evidence type="ECO:0000259" key="6">
    <source>
        <dbReference type="PROSITE" id="PS50158"/>
    </source>
</evidence>
<evidence type="ECO:0000256" key="3">
    <source>
        <dbReference type="ARBA" id="ARBA00022833"/>
    </source>
</evidence>
<keyword evidence="2 4" id="KW-0863">Zinc-finger</keyword>
<dbReference type="PANTHER" id="PTHR33680:SF1">
    <property type="entry name" value="OS05G0489500 PROTEIN"/>
    <property type="match status" value="1"/>
</dbReference>
<evidence type="ECO:0000313" key="9">
    <source>
        <dbReference type="Proteomes" id="UP000077755"/>
    </source>
</evidence>
<accession>A0AAF0WSI9</accession>
<evidence type="ECO:0000256" key="2">
    <source>
        <dbReference type="ARBA" id="ARBA00022771"/>
    </source>
</evidence>
<evidence type="ECO:0000313" key="8">
    <source>
        <dbReference type="EMBL" id="WOG94016.1"/>
    </source>
</evidence>
<keyword evidence="5" id="KW-0175">Coiled coil</keyword>
<feature type="domain" description="CCHC-type" evidence="6">
    <location>
        <begin position="42"/>
        <end position="57"/>
    </location>
</feature>
<feature type="coiled-coil region" evidence="5">
    <location>
        <begin position="508"/>
        <end position="535"/>
    </location>
</feature>
<dbReference type="EMBL" id="CP093345">
    <property type="protein sequence ID" value="WOG94016.1"/>
    <property type="molecule type" value="Genomic_DNA"/>
</dbReference>
<keyword evidence="1" id="KW-0479">Metal-binding</keyword>
<evidence type="ECO:0000256" key="5">
    <source>
        <dbReference type="SAM" id="Coils"/>
    </source>
</evidence>
<reference evidence="8" key="1">
    <citation type="journal article" date="2016" name="Nat. Genet.">
        <title>A high-quality carrot genome assembly provides new insights into carotenoid accumulation and asterid genome evolution.</title>
        <authorList>
            <person name="Iorizzo M."/>
            <person name="Ellison S."/>
            <person name="Senalik D."/>
            <person name="Zeng P."/>
            <person name="Satapoomin P."/>
            <person name="Huang J."/>
            <person name="Bowman M."/>
            <person name="Iovene M."/>
            <person name="Sanseverino W."/>
            <person name="Cavagnaro P."/>
            <person name="Yildiz M."/>
            <person name="Macko-Podgorni A."/>
            <person name="Moranska E."/>
            <person name="Grzebelus E."/>
            <person name="Grzebelus D."/>
            <person name="Ashrafi H."/>
            <person name="Zheng Z."/>
            <person name="Cheng S."/>
            <person name="Spooner D."/>
            <person name="Van Deynze A."/>
            <person name="Simon P."/>
        </authorList>
    </citation>
    <scope>NUCLEOTIDE SEQUENCE</scope>
    <source>
        <tissue evidence="8">Leaf</tissue>
    </source>
</reference>
<evidence type="ECO:0008006" key="10">
    <source>
        <dbReference type="Google" id="ProtNLM"/>
    </source>
</evidence>
<reference evidence="8" key="2">
    <citation type="submission" date="2022-03" db="EMBL/GenBank/DDBJ databases">
        <title>Draft title - Genomic analysis of global carrot germplasm unveils the trajectory of domestication and the origin of high carotenoid orange carrot.</title>
        <authorList>
            <person name="Iorizzo M."/>
            <person name="Ellison S."/>
            <person name="Senalik D."/>
            <person name="Macko-Podgorni A."/>
            <person name="Grzebelus D."/>
            <person name="Bostan H."/>
            <person name="Rolling W."/>
            <person name="Curaba J."/>
            <person name="Simon P."/>
        </authorList>
    </citation>
    <scope>NUCLEOTIDE SEQUENCE</scope>
    <source>
        <tissue evidence="8">Leaf</tissue>
    </source>
</reference>
<dbReference type="GO" id="GO:0003676">
    <property type="term" value="F:nucleic acid binding"/>
    <property type="evidence" value="ECO:0007669"/>
    <property type="project" value="InterPro"/>
</dbReference>
<keyword evidence="9" id="KW-1185">Reference proteome</keyword>
<keyword evidence="3" id="KW-0862">Zinc</keyword>
<dbReference type="PANTHER" id="PTHR33680">
    <property type="entry name" value="OS07G0190500 PROTEIN"/>
    <property type="match status" value="1"/>
</dbReference>
<dbReference type="InterPro" id="IPR010666">
    <property type="entry name" value="Znf_GRF"/>
</dbReference>
<dbReference type="Proteomes" id="UP000077755">
    <property type="component" value="Chromosome 3"/>
</dbReference>
<dbReference type="AlphaFoldDB" id="A0AAF0WSI9"/>
<evidence type="ECO:0000256" key="1">
    <source>
        <dbReference type="ARBA" id="ARBA00022723"/>
    </source>
</evidence>
<dbReference type="GO" id="GO:0008270">
    <property type="term" value="F:zinc ion binding"/>
    <property type="evidence" value="ECO:0007669"/>
    <property type="project" value="UniProtKB-KW"/>
</dbReference>
<organism evidence="8 9">
    <name type="scientific">Daucus carota subsp. sativus</name>
    <name type="common">Carrot</name>
    <dbReference type="NCBI Taxonomy" id="79200"/>
    <lineage>
        <taxon>Eukaryota</taxon>
        <taxon>Viridiplantae</taxon>
        <taxon>Streptophyta</taxon>
        <taxon>Embryophyta</taxon>
        <taxon>Tracheophyta</taxon>
        <taxon>Spermatophyta</taxon>
        <taxon>Magnoliopsida</taxon>
        <taxon>eudicotyledons</taxon>
        <taxon>Gunneridae</taxon>
        <taxon>Pentapetalae</taxon>
        <taxon>asterids</taxon>
        <taxon>campanulids</taxon>
        <taxon>Apiales</taxon>
        <taxon>Apiaceae</taxon>
        <taxon>Apioideae</taxon>
        <taxon>Scandiceae</taxon>
        <taxon>Daucinae</taxon>
        <taxon>Daucus</taxon>
        <taxon>Daucus sect. Daucus</taxon>
    </lineage>
</organism>
<sequence>MNPHPRPRRQDLNPRESSRFKKWFPLRVSNPWRKRSGRSDACFRCKKRGHFAIGCPRNVMRNKSRFSSSVAVIIGQDGLQYSAPSLICHCGLCCSLTTRKRRDTTIRKCYTCSLRNCRMFKWEDEVNKDELISVPKCRCGAGFCRQLTDSRGKYFACPIKKGQGACSFFKLLTDESLINDRHVDERITPPNLTIGDFTDSFPANSVQKETRSSYVLDTAEHNPNQREISVYQKLKLMEVELEHEEDTSHRTLRKCNKRFRDGAPKYDSSFSNTVEFSNVPQSYSEGGNTAGNVHVRKSMFRRNALAGVFYLCVFPSFDPISVPRIVEIVDCQSPNRHNLRQILEGSPMFEAISDQFARVARDLQYKLVSLLKSSDFHAHDYMEREANITFTALDQLQVLSKPFHEQVKKFIRSASNLNKAERSIIHNDESYNDSQDHYNSKRMKRDDLISDYGVAKAGIETCKERFHSLGEESCRQKTMLFQVVGKLSSSEAQNKHHKARCAQISMDLLELEKPLQVAEKNLQLLQQKKEEYEYDAAKVAYKKARLELLGSSPDK</sequence>
<name>A0AAF0WSI9_DAUCS</name>